<accession>A0A164L6V5</accession>
<evidence type="ECO:0000313" key="1">
    <source>
        <dbReference type="EMBL" id="KZS03844.1"/>
    </source>
</evidence>
<name>A0A164L6V5_9CRUS</name>
<dbReference type="AlphaFoldDB" id="A0A164L6V5"/>
<comment type="caution">
    <text evidence="1">The sequence shown here is derived from an EMBL/GenBank/DDBJ whole genome shotgun (WGS) entry which is preliminary data.</text>
</comment>
<gene>
    <name evidence="1" type="ORF">APZ42_033333</name>
</gene>
<proteinExistence type="predicted"/>
<evidence type="ECO:0000313" key="2">
    <source>
        <dbReference type="Proteomes" id="UP000076858"/>
    </source>
</evidence>
<dbReference type="Proteomes" id="UP000076858">
    <property type="component" value="Unassembled WGS sequence"/>
</dbReference>
<keyword evidence="2" id="KW-1185">Reference proteome</keyword>
<dbReference type="OrthoDB" id="6334079at2759"/>
<reference evidence="1 2" key="1">
    <citation type="submission" date="2016-03" db="EMBL/GenBank/DDBJ databases">
        <title>EvidentialGene: Evidence-directed Construction of Genes on Genomes.</title>
        <authorList>
            <person name="Gilbert D.G."/>
            <person name="Choi J.-H."/>
            <person name="Mockaitis K."/>
            <person name="Colbourne J."/>
            <person name="Pfrender M."/>
        </authorList>
    </citation>
    <scope>NUCLEOTIDE SEQUENCE [LARGE SCALE GENOMIC DNA]</scope>
    <source>
        <strain evidence="1 2">Xinb3</strain>
        <tissue evidence="1">Complete organism</tissue>
    </source>
</reference>
<protein>
    <submittedName>
        <fullName evidence="1">Uncharacterized protein</fullName>
    </submittedName>
</protein>
<dbReference type="EMBL" id="LRGB01003171">
    <property type="protein sequence ID" value="KZS03844.1"/>
    <property type="molecule type" value="Genomic_DNA"/>
</dbReference>
<sequence>MPKMQNYKILLYAFAFDTNSQLDRAKAILKGELHARHIDTVTAVPHYNVDIHIDEAKLNEDKNAVTITPILGRIHSIQPTATHKEGTKIILDTSVFVIGFYVGKGKPDYISSFLSELIVNSDDCPHRIQIGEMVNRAILLRSVNSQRRTDANFLTYHINSLSGDEHLKDIRDVRLFVKMDFPMVTGFIIDPMHTGIQYFFPVI</sequence>
<organism evidence="1 2">
    <name type="scientific">Daphnia magna</name>
    <dbReference type="NCBI Taxonomy" id="35525"/>
    <lineage>
        <taxon>Eukaryota</taxon>
        <taxon>Metazoa</taxon>
        <taxon>Ecdysozoa</taxon>
        <taxon>Arthropoda</taxon>
        <taxon>Crustacea</taxon>
        <taxon>Branchiopoda</taxon>
        <taxon>Diplostraca</taxon>
        <taxon>Cladocera</taxon>
        <taxon>Anomopoda</taxon>
        <taxon>Daphniidae</taxon>
        <taxon>Daphnia</taxon>
    </lineage>
</organism>